<gene>
    <name evidence="1" type="ORF">NQ314_001950</name>
</gene>
<dbReference type="EMBL" id="JANEYF010000603">
    <property type="protein sequence ID" value="KAJ8969050.1"/>
    <property type="molecule type" value="Genomic_DNA"/>
</dbReference>
<reference evidence="1" key="1">
    <citation type="journal article" date="2023" name="Insect Mol. Biol.">
        <title>Genome sequencing provides insights into the evolution of gene families encoding plant cell wall-degrading enzymes in longhorned beetles.</title>
        <authorList>
            <person name="Shin N.R."/>
            <person name="Okamura Y."/>
            <person name="Kirsch R."/>
            <person name="Pauchet Y."/>
        </authorList>
    </citation>
    <scope>NUCLEOTIDE SEQUENCE</scope>
    <source>
        <strain evidence="1">RBIC_L_NR</strain>
    </source>
</reference>
<dbReference type="InterPro" id="IPR027417">
    <property type="entry name" value="P-loop_NTPase"/>
</dbReference>
<dbReference type="Proteomes" id="UP001162156">
    <property type="component" value="Unassembled WGS sequence"/>
</dbReference>
<dbReference type="Gene3D" id="3.40.50.300">
    <property type="entry name" value="P-loop containing nucleotide triphosphate hydrolases"/>
    <property type="match status" value="1"/>
</dbReference>
<comment type="caution">
    <text evidence="1">The sequence shown here is derived from an EMBL/GenBank/DDBJ whole genome shotgun (WGS) entry which is preliminary data.</text>
</comment>
<dbReference type="PANTHER" id="PTHR18934">
    <property type="entry name" value="ATP-DEPENDENT RNA HELICASE"/>
    <property type="match status" value="1"/>
</dbReference>
<dbReference type="GO" id="GO:0004386">
    <property type="term" value="F:helicase activity"/>
    <property type="evidence" value="ECO:0007669"/>
    <property type="project" value="TreeGrafter"/>
</dbReference>
<dbReference type="AlphaFoldDB" id="A0AAV8ZQK2"/>
<proteinExistence type="predicted"/>
<accession>A0AAV8ZQK2</accession>
<dbReference type="SUPFAM" id="SSF52540">
    <property type="entry name" value="P-loop containing nucleoside triphosphate hydrolases"/>
    <property type="match status" value="1"/>
</dbReference>
<evidence type="ECO:0000313" key="2">
    <source>
        <dbReference type="Proteomes" id="UP001162156"/>
    </source>
</evidence>
<keyword evidence="2" id="KW-1185">Reference proteome</keyword>
<sequence>MPHNQRLFSLEKAKESRKIRPSHYTKGITNRINIKSLTLGELEREDKKIVETFSQRVKDEKYVKMLQARKNLPAWNLKKDILNTINQYQVVVVSGETGCGKSTQVPQFILDEWISNYNNEKKHIEIVCTQPRRISAIGVAERVADERIEKIGNTVGYQIRLESKVSSSTRLIFVPQEFC</sequence>
<dbReference type="GO" id="GO:0003723">
    <property type="term" value="F:RNA binding"/>
    <property type="evidence" value="ECO:0007669"/>
    <property type="project" value="TreeGrafter"/>
</dbReference>
<name>A0AAV8ZQK2_9CUCU</name>
<organism evidence="1 2">
    <name type="scientific">Rhamnusium bicolor</name>
    <dbReference type="NCBI Taxonomy" id="1586634"/>
    <lineage>
        <taxon>Eukaryota</taxon>
        <taxon>Metazoa</taxon>
        <taxon>Ecdysozoa</taxon>
        <taxon>Arthropoda</taxon>
        <taxon>Hexapoda</taxon>
        <taxon>Insecta</taxon>
        <taxon>Pterygota</taxon>
        <taxon>Neoptera</taxon>
        <taxon>Endopterygota</taxon>
        <taxon>Coleoptera</taxon>
        <taxon>Polyphaga</taxon>
        <taxon>Cucujiformia</taxon>
        <taxon>Chrysomeloidea</taxon>
        <taxon>Cerambycidae</taxon>
        <taxon>Lepturinae</taxon>
        <taxon>Rhagiini</taxon>
        <taxon>Rhamnusium</taxon>
    </lineage>
</organism>
<protein>
    <submittedName>
        <fullName evidence="1">Uncharacterized protein</fullName>
    </submittedName>
</protein>
<dbReference type="PANTHER" id="PTHR18934:SF145">
    <property type="entry name" value="ATP-DEPENDENT RNA HELICASE DHX57-RELATED"/>
    <property type="match status" value="1"/>
</dbReference>
<evidence type="ECO:0000313" key="1">
    <source>
        <dbReference type="EMBL" id="KAJ8969050.1"/>
    </source>
</evidence>